<keyword evidence="1" id="KW-0732">Signal</keyword>
<dbReference type="InterPro" id="IPR044248">
    <property type="entry name" value="DPH3/4-like"/>
</dbReference>
<protein>
    <recommendedName>
        <fullName evidence="4">Expp1 protein</fullName>
    </recommendedName>
</protein>
<feature type="signal peptide" evidence="1">
    <location>
        <begin position="1"/>
        <end position="19"/>
    </location>
</feature>
<gene>
    <name evidence="2" type="ORF">CSSPTR1EN2_LOCUS12476</name>
</gene>
<organism evidence="2 3">
    <name type="scientific">Sphagnum troendelagicum</name>
    <dbReference type="NCBI Taxonomy" id="128251"/>
    <lineage>
        <taxon>Eukaryota</taxon>
        <taxon>Viridiplantae</taxon>
        <taxon>Streptophyta</taxon>
        <taxon>Embryophyta</taxon>
        <taxon>Bryophyta</taxon>
        <taxon>Sphagnophytina</taxon>
        <taxon>Sphagnopsida</taxon>
        <taxon>Sphagnales</taxon>
        <taxon>Sphagnaceae</taxon>
        <taxon>Sphagnum</taxon>
    </lineage>
</organism>
<evidence type="ECO:0000313" key="3">
    <source>
        <dbReference type="Proteomes" id="UP001497512"/>
    </source>
</evidence>
<dbReference type="EMBL" id="OZ019894">
    <property type="protein sequence ID" value="CAK9214927.1"/>
    <property type="molecule type" value="Genomic_DNA"/>
</dbReference>
<dbReference type="PANTHER" id="PTHR21454:SF41">
    <property type="entry name" value="EXPP1 PROTEIN"/>
    <property type="match status" value="1"/>
</dbReference>
<feature type="chain" id="PRO_5045281278" description="Expp1 protein" evidence="1">
    <location>
        <begin position="20"/>
        <end position="244"/>
    </location>
</feature>
<evidence type="ECO:0008006" key="4">
    <source>
        <dbReference type="Google" id="ProtNLM"/>
    </source>
</evidence>
<reference evidence="2" key="1">
    <citation type="submission" date="2024-02" db="EMBL/GenBank/DDBJ databases">
        <authorList>
            <consortium name="ELIXIR-Norway"/>
            <consortium name="Elixir Norway"/>
        </authorList>
    </citation>
    <scope>NUCLEOTIDE SEQUENCE</scope>
</reference>
<name>A0ABP0U7K5_9BRYO</name>
<dbReference type="Proteomes" id="UP001497512">
    <property type="component" value="Chromosome 2"/>
</dbReference>
<evidence type="ECO:0000256" key="1">
    <source>
        <dbReference type="SAM" id="SignalP"/>
    </source>
</evidence>
<sequence length="244" mass="26595">MVLVLLLLVISSSSRGAGGARAEDRNTAFSPCDDTTVLKGDGFTFGLLIGSNASFFLQNNRTTQVSPCSLHPEGNLFSTRLSVFRPKVDEISLLIVNYTQVNPENFGLGGYAVAYAGSQFAAVSVPQFLANSSYHITSLSLVLDFDTGRIKTPLWKSDGCKACQGNSSFVCVHGECAIPSKYCKGSGGMEDCSLSIQLTWSGTDQRYQVLNSWYQINNLGQYSLYNLYSNLMSGLSNQYNSYFH</sequence>
<dbReference type="PANTHER" id="PTHR21454">
    <property type="entry name" value="DPH3 HOMOLOG-RELATED"/>
    <property type="match status" value="1"/>
</dbReference>
<proteinExistence type="predicted"/>
<accession>A0ABP0U7K5</accession>
<evidence type="ECO:0000313" key="2">
    <source>
        <dbReference type="EMBL" id="CAK9214927.1"/>
    </source>
</evidence>
<keyword evidence="3" id="KW-1185">Reference proteome</keyword>